<dbReference type="GO" id="GO:0000156">
    <property type="term" value="F:phosphorelay response regulator activity"/>
    <property type="evidence" value="ECO:0007669"/>
    <property type="project" value="TreeGrafter"/>
</dbReference>
<dbReference type="Gene3D" id="3.40.50.2300">
    <property type="match status" value="1"/>
</dbReference>
<evidence type="ECO:0000256" key="3">
    <source>
        <dbReference type="ARBA" id="ARBA00023015"/>
    </source>
</evidence>
<evidence type="ECO:0000256" key="6">
    <source>
        <dbReference type="PROSITE-ProRule" id="PRU00169"/>
    </source>
</evidence>
<dbReference type="PANTHER" id="PTHR48111">
    <property type="entry name" value="REGULATOR OF RPOS"/>
    <property type="match status" value="1"/>
</dbReference>
<dbReference type="InterPro" id="IPR001789">
    <property type="entry name" value="Sig_transdc_resp-reg_receiver"/>
</dbReference>
<evidence type="ECO:0000256" key="5">
    <source>
        <dbReference type="ARBA" id="ARBA00023163"/>
    </source>
</evidence>
<dbReference type="Proteomes" id="UP001174909">
    <property type="component" value="Unassembled WGS sequence"/>
</dbReference>
<dbReference type="CDD" id="cd00383">
    <property type="entry name" value="trans_reg_C"/>
    <property type="match status" value="1"/>
</dbReference>
<keyword evidence="11" id="KW-1185">Reference proteome</keyword>
<dbReference type="SUPFAM" id="SSF46894">
    <property type="entry name" value="C-terminal effector domain of the bipartite response regulators"/>
    <property type="match status" value="1"/>
</dbReference>
<feature type="domain" description="OmpR/PhoB-type" evidence="9">
    <location>
        <begin position="133"/>
        <end position="229"/>
    </location>
</feature>
<evidence type="ECO:0000313" key="10">
    <source>
        <dbReference type="EMBL" id="CAI8008815.1"/>
    </source>
</evidence>
<name>A0AA35WBM2_GEOBA</name>
<dbReference type="InterPro" id="IPR001867">
    <property type="entry name" value="OmpR/PhoB-type_DNA-bd"/>
</dbReference>
<organism evidence="10 11">
    <name type="scientific">Geodia barretti</name>
    <name type="common">Barrett's horny sponge</name>
    <dbReference type="NCBI Taxonomy" id="519541"/>
    <lineage>
        <taxon>Eukaryota</taxon>
        <taxon>Metazoa</taxon>
        <taxon>Porifera</taxon>
        <taxon>Demospongiae</taxon>
        <taxon>Heteroscleromorpha</taxon>
        <taxon>Tetractinellida</taxon>
        <taxon>Astrophorina</taxon>
        <taxon>Geodiidae</taxon>
        <taxon>Geodia</taxon>
    </lineage>
</organism>
<accession>A0AA35WBM2</accession>
<dbReference type="Gene3D" id="1.10.10.10">
    <property type="entry name" value="Winged helix-like DNA-binding domain superfamily/Winged helix DNA-binding domain"/>
    <property type="match status" value="1"/>
</dbReference>
<keyword evidence="5" id="KW-0804">Transcription</keyword>
<evidence type="ECO:0000259" key="8">
    <source>
        <dbReference type="PROSITE" id="PS50110"/>
    </source>
</evidence>
<keyword evidence="4 7" id="KW-0238">DNA-binding</keyword>
<comment type="caution">
    <text evidence="10">The sequence shown here is derived from an EMBL/GenBank/DDBJ whole genome shotgun (WGS) entry which is preliminary data.</text>
</comment>
<protein>
    <submittedName>
        <fullName evidence="10">Uncharacterized transcriptional regulatory protein YclJ</fullName>
    </submittedName>
</protein>
<feature type="domain" description="Response regulatory" evidence="8">
    <location>
        <begin position="6"/>
        <end position="123"/>
    </location>
</feature>
<evidence type="ECO:0000313" key="11">
    <source>
        <dbReference type="Proteomes" id="UP001174909"/>
    </source>
</evidence>
<dbReference type="PROSITE" id="PS50110">
    <property type="entry name" value="RESPONSE_REGULATORY"/>
    <property type="match status" value="1"/>
</dbReference>
<evidence type="ECO:0000256" key="7">
    <source>
        <dbReference type="PROSITE-ProRule" id="PRU01091"/>
    </source>
</evidence>
<dbReference type="EMBL" id="CASHTH010000899">
    <property type="protein sequence ID" value="CAI8008815.1"/>
    <property type="molecule type" value="Genomic_DNA"/>
</dbReference>
<evidence type="ECO:0000256" key="1">
    <source>
        <dbReference type="ARBA" id="ARBA00022553"/>
    </source>
</evidence>
<dbReference type="Pfam" id="PF00072">
    <property type="entry name" value="Response_reg"/>
    <property type="match status" value="1"/>
</dbReference>
<dbReference type="AlphaFoldDB" id="A0AA35WBM2"/>
<dbReference type="InterPro" id="IPR039420">
    <property type="entry name" value="WalR-like"/>
</dbReference>
<keyword evidence="1 6" id="KW-0597">Phosphoprotein</keyword>
<feature type="modified residue" description="4-aspartylphosphate" evidence="6">
    <location>
        <position position="56"/>
    </location>
</feature>
<dbReference type="CDD" id="cd17574">
    <property type="entry name" value="REC_OmpR"/>
    <property type="match status" value="1"/>
</dbReference>
<dbReference type="InterPro" id="IPR016032">
    <property type="entry name" value="Sig_transdc_resp-reg_C-effctor"/>
</dbReference>
<gene>
    <name evidence="10" type="ORF">GBAR_LOCUS6000</name>
</gene>
<keyword evidence="3" id="KW-0805">Transcription regulation</keyword>
<dbReference type="GO" id="GO:0006355">
    <property type="term" value="P:regulation of DNA-templated transcription"/>
    <property type="evidence" value="ECO:0007669"/>
    <property type="project" value="InterPro"/>
</dbReference>
<keyword evidence="2" id="KW-0902">Two-component regulatory system</keyword>
<reference evidence="10" key="1">
    <citation type="submission" date="2023-03" db="EMBL/GenBank/DDBJ databases">
        <authorList>
            <person name="Steffen K."/>
            <person name="Cardenas P."/>
        </authorList>
    </citation>
    <scope>NUCLEOTIDE SEQUENCE</scope>
</reference>
<dbReference type="InterPro" id="IPR036388">
    <property type="entry name" value="WH-like_DNA-bd_sf"/>
</dbReference>
<proteinExistence type="predicted"/>
<dbReference type="PROSITE" id="PS51755">
    <property type="entry name" value="OMPR_PHOB"/>
    <property type="match status" value="1"/>
</dbReference>
<dbReference type="GO" id="GO:0005829">
    <property type="term" value="C:cytosol"/>
    <property type="evidence" value="ECO:0007669"/>
    <property type="project" value="TreeGrafter"/>
</dbReference>
<dbReference type="SUPFAM" id="SSF52172">
    <property type="entry name" value="CheY-like"/>
    <property type="match status" value="1"/>
</dbReference>
<dbReference type="SMART" id="SM00448">
    <property type="entry name" value="REC"/>
    <property type="match status" value="1"/>
</dbReference>
<evidence type="ECO:0000259" key="9">
    <source>
        <dbReference type="PROSITE" id="PS51755"/>
    </source>
</evidence>
<dbReference type="GO" id="GO:0000976">
    <property type="term" value="F:transcription cis-regulatory region binding"/>
    <property type="evidence" value="ECO:0007669"/>
    <property type="project" value="TreeGrafter"/>
</dbReference>
<dbReference type="InterPro" id="IPR011006">
    <property type="entry name" value="CheY-like_superfamily"/>
</dbReference>
<dbReference type="PANTHER" id="PTHR48111:SF1">
    <property type="entry name" value="TWO-COMPONENT RESPONSE REGULATOR ORR33"/>
    <property type="match status" value="1"/>
</dbReference>
<sequence length="238" mass="26391">MLQVMRVLVVEDDTDIAALIQSAFRRAGATHVEVVGTGSDALDVMATDPPELMILDLNLPDIDGFTLCRMLRARRPAPSVPIIVVTARTSEADRVRAFELGADDYVTKPFGLRELTARARAVARRAAGVHQVSEVYEGRSLMADFAAVEVAVNGRPVRLTRREFQILRCLVENRNRVMSRERLLDRVWGADGTIESRTVDVHLGRLRAKLGPAGGQIETVFGFGYRFVEDAHHDRVDS</sequence>
<evidence type="ECO:0000256" key="4">
    <source>
        <dbReference type="ARBA" id="ARBA00023125"/>
    </source>
</evidence>
<evidence type="ECO:0000256" key="2">
    <source>
        <dbReference type="ARBA" id="ARBA00023012"/>
    </source>
</evidence>
<dbReference type="Pfam" id="PF00486">
    <property type="entry name" value="Trans_reg_C"/>
    <property type="match status" value="1"/>
</dbReference>
<dbReference type="Gene3D" id="6.10.250.690">
    <property type="match status" value="1"/>
</dbReference>
<dbReference type="SMART" id="SM00862">
    <property type="entry name" value="Trans_reg_C"/>
    <property type="match status" value="1"/>
</dbReference>
<feature type="DNA-binding region" description="OmpR/PhoB-type" evidence="7">
    <location>
        <begin position="133"/>
        <end position="229"/>
    </location>
</feature>
<dbReference type="GO" id="GO:0032993">
    <property type="term" value="C:protein-DNA complex"/>
    <property type="evidence" value="ECO:0007669"/>
    <property type="project" value="TreeGrafter"/>
</dbReference>